<reference evidence="1" key="1">
    <citation type="journal article" date="2015" name="Nature">
        <title>Complex archaea that bridge the gap between prokaryotes and eukaryotes.</title>
        <authorList>
            <person name="Spang A."/>
            <person name="Saw J.H."/>
            <person name="Jorgensen S.L."/>
            <person name="Zaremba-Niedzwiedzka K."/>
            <person name="Martijn J."/>
            <person name="Lind A.E."/>
            <person name="van Eijk R."/>
            <person name="Schleper C."/>
            <person name="Guy L."/>
            <person name="Ettema T.J."/>
        </authorList>
    </citation>
    <scope>NUCLEOTIDE SEQUENCE</scope>
</reference>
<sequence length="50" mass="5448">FQLNECSGTIHGRGSITDARFMLRKNGTIASQVIRVFGDTSESFNITLAS</sequence>
<dbReference type="AlphaFoldDB" id="A0A0F8Z0J7"/>
<dbReference type="EMBL" id="LAZR01066367">
    <property type="protein sequence ID" value="KKK53706.1"/>
    <property type="molecule type" value="Genomic_DNA"/>
</dbReference>
<accession>A0A0F8Z0J7</accession>
<evidence type="ECO:0000313" key="1">
    <source>
        <dbReference type="EMBL" id="KKK53706.1"/>
    </source>
</evidence>
<feature type="non-terminal residue" evidence="1">
    <location>
        <position position="1"/>
    </location>
</feature>
<organism evidence="1">
    <name type="scientific">marine sediment metagenome</name>
    <dbReference type="NCBI Taxonomy" id="412755"/>
    <lineage>
        <taxon>unclassified sequences</taxon>
        <taxon>metagenomes</taxon>
        <taxon>ecological metagenomes</taxon>
    </lineage>
</organism>
<protein>
    <submittedName>
        <fullName evidence="1">Uncharacterized protein</fullName>
    </submittedName>
</protein>
<gene>
    <name evidence="1" type="ORF">LCGC14_3092090</name>
</gene>
<name>A0A0F8Z0J7_9ZZZZ</name>
<comment type="caution">
    <text evidence="1">The sequence shown here is derived from an EMBL/GenBank/DDBJ whole genome shotgun (WGS) entry which is preliminary data.</text>
</comment>
<proteinExistence type="predicted"/>